<name>A0ABW4YKS4_9BACL</name>
<dbReference type="PANTHER" id="PTHR43133">
    <property type="entry name" value="RNA POLYMERASE ECF-TYPE SIGMA FACTO"/>
    <property type="match status" value="1"/>
</dbReference>
<dbReference type="RefSeq" id="WP_377772244.1">
    <property type="nucleotide sequence ID" value="NZ_JBHUHO010000030.1"/>
</dbReference>
<reference evidence="9" key="1">
    <citation type="journal article" date="2019" name="Int. J. Syst. Evol. Microbiol.">
        <title>The Global Catalogue of Microorganisms (GCM) 10K type strain sequencing project: providing services to taxonomists for standard genome sequencing and annotation.</title>
        <authorList>
            <consortium name="The Broad Institute Genomics Platform"/>
            <consortium name="The Broad Institute Genome Sequencing Center for Infectious Disease"/>
            <person name="Wu L."/>
            <person name="Ma J."/>
        </authorList>
    </citation>
    <scope>NUCLEOTIDE SEQUENCE [LARGE SCALE GENOMIC DNA]</scope>
    <source>
        <strain evidence="9">GH52</strain>
    </source>
</reference>
<keyword evidence="9" id="KW-1185">Reference proteome</keyword>
<evidence type="ECO:0000313" key="9">
    <source>
        <dbReference type="Proteomes" id="UP001597362"/>
    </source>
</evidence>
<comment type="similarity">
    <text evidence="1">Belongs to the sigma-70 factor family. ECF subfamily.</text>
</comment>
<dbReference type="InterPro" id="IPR013324">
    <property type="entry name" value="RNA_pol_sigma_r3/r4-like"/>
</dbReference>
<dbReference type="InterPro" id="IPR014284">
    <property type="entry name" value="RNA_pol_sigma-70_dom"/>
</dbReference>
<keyword evidence="3" id="KW-0731">Sigma factor</keyword>
<evidence type="ECO:0000259" key="7">
    <source>
        <dbReference type="Pfam" id="PF08281"/>
    </source>
</evidence>
<gene>
    <name evidence="8" type="ORF">ACFSJH_11025</name>
</gene>
<dbReference type="PANTHER" id="PTHR43133:SF8">
    <property type="entry name" value="RNA POLYMERASE SIGMA FACTOR HI_1459-RELATED"/>
    <property type="match status" value="1"/>
</dbReference>
<evidence type="ECO:0000256" key="5">
    <source>
        <dbReference type="ARBA" id="ARBA00023163"/>
    </source>
</evidence>
<dbReference type="CDD" id="cd06171">
    <property type="entry name" value="Sigma70_r4"/>
    <property type="match status" value="1"/>
</dbReference>
<dbReference type="InterPro" id="IPR013249">
    <property type="entry name" value="RNA_pol_sigma70_r4_t2"/>
</dbReference>
<dbReference type="InterPro" id="IPR007627">
    <property type="entry name" value="RNA_pol_sigma70_r2"/>
</dbReference>
<dbReference type="NCBIfam" id="TIGR02937">
    <property type="entry name" value="sigma70-ECF"/>
    <property type="match status" value="1"/>
</dbReference>
<organism evidence="8 9">
    <name type="scientific">Paenibacillus yanchengensis</name>
    <dbReference type="NCBI Taxonomy" id="2035833"/>
    <lineage>
        <taxon>Bacteria</taxon>
        <taxon>Bacillati</taxon>
        <taxon>Bacillota</taxon>
        <taxon>Bacilli</taxon>
        <taxon>Bacillales</taxon>
        <taxon>Paenibacillaceae</taxon>
        <taxon>Paenibacillus</taxon>
    </lineage>
</organism>
<dbReference type="SUPFAM" id="SSF88946">
    <property type="entry name" value="Sigma2 domain of RNA polymerase sigma factors"/>
    <property type="match status" value="1"/>
</dbReference>
<accession>A0ABW4YKS4</accession>
<dbReference type="EMBL" id="JBHUHO010000030">
    <property type="protein sequence ID" value="MFD2116253.1"/>
    <property type="molecule type" value="Genomic_DNA"/>
</dbReference>
<protein>
    <submittedName>
        <fullName evidence="8">RNA polymerase sigma factor</fullName>
    </submittedName>
</protein>
<dbReference type="Proteomes" id="UP001597362">
    <property type="component" value="Unassembled WGS sequence"/>
</dbReference>
<dbReference type="InterPro" id="IPR036388">
    <property type="entry name" value="WH-like_DNA-bd_sf"/>
</dbReference>
<evidence type="ECO:0000313" key="8">
    <source>
        <dbReference type="EMBL" id="MFD2116253.1"/>
    </source>
</evidence>
<keyword evidence="2" id="KW-0805">Transcription regulation</keyword>
<evidence type="ECO:0000256" key="3">
    <source>
        <dbReference type="ARBA" id="ARBA00023082"/>
    </source>
</evidence>
<dbReference type="SUPFAM" id="SSF88659">
    <property type="entry name" value="Sigma3 and sigma4 domains of RNA polymerase sigma factors"/>
    <property type="match status" value="1"/>
</dbReference>
<feature type="domain" description="RNA polymerase sigma-70 region 2" evidence="6">
    <location>
        <begin position="23"/>
        <end position="85"/>
    </location>
</feature>
<keyword evidence="4" id="KW-0238">DNA-binding</keyword>
<dbReference type="Gene3D" id="1.10.10.10">
    <property type="entry name" value="Winged helix-like DNA-binding domain superfamily/Winged helix DNA-binding domain"/>
    <property type="match status" value="1"/>
</dbReference>
<dbReference type="Gene3D" id="1.10.1740.10">
    <property type="match status" value="1"/>
</dbReference>
<keyword evidence="5" id="KW-0804">Transcription</keyword>
<dbReference type="Pfam" id="PF08281">
    <property type="entry name" value="Sigma70_r4_2"/>
    <property type="match status" value="1"/>
</dbReference>
<dbReference type="InterPro" id="IPR013325">
    <property type="entry name" value="RNA_pol_sigma_r2"/>
</dbReference>
<dbReference type="Pfam" id="PF04542">
    <property type="entry name" value="Sigma70_r2"/>
    <property type="match status" value="1"/>
</dbReference>
<evidence type="ECO:0000259" key="6">
    <source>
        <dbReference type="Pfam" id="PF04542"/>
    </source>
</evidence>
<sequence>MLSEQKLYDQWMQGNSDALDRIIKRHYNYIFAYIYRYCSDYHLAYDLTQETFIKMVRHIHTLKNIEQLRHWLLKIALNTCRDHFKIRSNQMIQKEVEYEDAISEQLGQQKDSLAQMDDAMLIQQLLQMLPDYQRETIILRYYYDLKITDIAELTDTELSTVKSRLKQGIEKLQKHQLHVR</sequence>
<dbReference type="InterPro" id="IPR039425">
    <property type="entry name" value="RNA_pol_sigma-70-like"/>
</dbReference>
<feature type="domain" description="RNA polymerase sigma factor 70 region 4 type 2" evidence="7">
    <location>
        <begin position="120"/>
        <end position="172"/>
    </location>
</feature>
<proteinExistence type="inferred from homology"/>
<evidence type="ECO:0000256" key="2">
    <source>
        <dbReference type="ARBA" id="ARBA00023015"/>
    </source>
</evidence>
<comment type="caution">
    <text evidence="8">The sequence shown here is derived from an EMBL/GenBank/DDBJ whole genome shotgun (WGS) entry which is preliminary data.</text>
</comment>
<evidence type="ECO:0000256" key="4">
    <source>
        <dbReference type="ARBA" id="ARBA00023125"/>
    </source>
</evidence>
<evidence type="ECO:0000256" key="1">
    <source>
        <dbReference type="ARBA" id="ARBA00010641"/>
    </source>
</evidence>